<accession>A0ABY9R7G1</accession>
<evidence type="ECO:0000313" key="2">
    <source>
        <dbReference type="Proteomes" id="UP001180481"/>
    </source>
</evidence>
<protein>
    <submittedName>
        <fullName evidence="1">Uncharacterized protein</fullName>
    </submittedName>
</protein>
<organism evidence="1 2">
    <name type="scientific">Flavobacterium nakdongensis</name>
    <dbReference type="NCBI Taxonomy" id="3073563"/>
    <lineage>
        <taxon>Bacteria</taxon>
        <taxon>Pseudomonadati</taxon>
        <taxon>Bacteroidota</taxon>
        <taxon>Flavobacteriia</taxon>
        <taxon>Flavobacteriales</taxon>
        <taxon>Flavobacteriaceae</taxon>
        <taxon>Flavobacterium</taxon>
    </lineage>
</organism>
<name>A0ABY9R7G1_9FLAO</name>
<dbReference type="Proteomes" id="UP001180481">
    <property type="component" value="Chromosome"/>
</dbReference>
<dbReference type="EMBL" id="CP133721">
    <property type="protein sequence ID" value="WMW77193.1"/>
    <property type="molecule type" value="Genomic_DNA"/>
</dbReference>
<gene>
    <name evidence="1" type="ORF">RF683_06750</name>
</gene>
<evidence type="ECO:0000313" key="1">
    <source>
        <dbReference type="EMBL" id="WMW77193.1"/>
    </source>
</evidence>
<sequence>MKLKIIISFLFILSNQLFFGQNKVVDSCDLNSKNIQWKASFENEATLELKLKLIREKIISDSIYREYKPKIITKCTPTLYSESIDRNGNNCGVKILFVLKYIKKKSIILDLNKNPEYLLIVEKLNGVYINKIYSIFDNSAQVLYGIYGKSGVVILTTENRQLAKEIKKLINKTEKEKK</sequence>
<proteinExistence type="predicted"/>
<dbReference type="RefSeq" id="WP_309531574.1">
    <property type="nucleotide sequence ID" value="NZ_CP133721.1"/>
</dbReference>
<reference evidence="1" key="1">
    <citation type="submission" date="2023-09" db="EMBL/GenBank/DDBJ databases">
        <title>Flavobacterium sp. 20NA77.7 isolated from freshwater.</title>
        <authorList>
            <person name="Le V."/>
            <person name="Ko S.-R."/>
            <person name="Ahn C.-Y."/>
            <person name="Oh H.-M."/>
        </authorList>
    </citation>
    <scope>NUCLEOTIDE SEQUENCE</scope>
    <source>
        <strain evidence="1">20NA77.7</strain>
    </source>
</reference>
<keyword evidence="2" id="KW-1185">Reference proteome</keyword>